<keyword evidence="6" id="KW-0732">Signal</keyword>
<name>A0A9P6T3G1_9FUNG</name>
<dbReference type="AlphaFoldDB" id="A0A9P6T3G1"/>
<dbReference type="Gene3D" id="1.20.140.150">
    <property type="match status" value="1"/>
</dbReference>
<dbReference type="InterPro" id="IPR051380">
    <property type="entry name" value="pH-response_reg_palI/RIM9"/>
</dbReference>
<dbReference type="PANTHER" id="PTHR28013">
    <property type="entry name" value="PROTEIN DCV1-RELATED"/>
    <property type="match status" value="1"/>
</dbReference>
<accession>A0A9P6T3G1</accession>
<evidence type="ECO:0000256" key="6">
    <source>
        <dbReference type="SAM" id="SignalP"/>
    </source>
</evidence>
<keyword evidence="4 5" id="KW-0472">Membrane</keyword>
<proteinExistence type="predicted"/>
<feature type="signal peptide" evidence="6">
    <location>
        <begin position="1"/>
        <end position="19"/>
    </location>
</feature>
<comment type="caution">
    <text evidence="7">The sequence shown here is derived from an EMBL/GenBank/DDBJ whole genome shotgun (WGS) entry which is preliminary data.</text>
</comment>
<evidence type="ECO:0000313" key="7">
    <source>
        <dbReference type="EMBL" id="KAG0022395.1"/>
    </source>
</evidence>
<gene>
    <name evidence="7" type="ORF">BGZ80_000353</name>
</gene>
<keyword evidence="2 5" id="KW-0812">Transmembrane</keyword>
<feature type="non-terminal residue" evidence="7">
    <location>
        <position position="227"/>
    </location>
</feature>
<evidence type="ECO:0000313" key="8">
    <source>
        <dbReference type="Proteomes" id="UP000703661"/>
    </source>
</evidence>
<reference evidence="7" key="1">
    <citation type="journal article" date="2020" name="Fungal Divers.">
        <title>Resolving the Mortierellaceae phylogeny through synthesis of multi-gene phylogenetics and phylogenomics.</title>
        <authorList>
            <person name="Vandepol N."/>
            <person name="Liber J."/>
            <person name="Desiro A."/>
            <person name="Na H."/>
            <person name="Kennedy M."/>
            <person name="Barry K."/>
            <person name="Grigoriev I.V."/>
            <person name="Miller A.N."/>
            <person name="O'Donnell K."/>
            <person name="Stajich J.E."/>
            <person name="Bonito G."/>
        </authorList>
    </citation>
    <scope>NUCLEOTIDE SEQUENCE</scope>
    <source>
        <strain evidence="7">NRRL 2769</strain>
    </source>
</reference>
<dbReference type="Pfam" id="PF06687">
    <property type="entry name" value="SUR7"/>
    <property type="match status" value="1"/>
</dbReference>
<dbReference type="EMBL" id="JAAAID010000107">
    <property type="protein sequence ID" value="KAG0022395.1"/>
    <property type="molecule type" value="Genomic_DNA"/>
</dbReference>
<evidence type="ECO:0000256" key="1">
    <source>
        <dbReference type="ARBA" id="ARBA00004141"/>
    </source>
</evidence>
<feature type="transmembrane region" description="Helical" evidence="5">
    <location>
        <begin position="101"/>
        <end position="123"/>
    </location>
</feature>
<dbReference type="InterPro" id="IPR009571">
    <property type="entry name" value="SUR7/Rim9-like_fungi"/>
</dbReference>
<dbReference type="GO" id="GO:0035838">
    <property type="term" value="C:growing cell tip"/>
    <property type="evidence" value="ECO:0007669"/>
    <property type="project" value="TreeGrafter"/>
</dbReference>
<dbReference type="Proteomes" id="UP000703661">
    <property type="component" value="Unassembled WGS sequence"/>
</dbReference>
<protein>
    <recommendedName>
        <fullName evidence="9">SUR7/PalI family-domain-containing protein</fullName>
    </recommendedName>
</protein>
<evidence type="ECO:0000256" key="5">
    <source>
        <dbReference type="SAM" id="Phobius"/>
    </source>
</evidence>
<organism evidence="7 8">
    <name type="scientific">Entomortierella chlamydospora</name>
    <dbReference type="NCBI Taxonomy" id="101097"/>
    <lineage>
        <taxon>Eukaryota</taxon>
        <taxon>Fungi</taxon>
        <taxon>Fungi incertae sedis</taxon>
        <taxon>Mucoromycota</taxon>
        <taxon>Mortierellomycotina</taxon>
        <taxon>Mortierellomycetes</taxon>
        <taxon>Mortierellales</taxon>
        <taxon>Mortierellaceae</taxon>
        <taxon>Entomortierella</taxon>
    </lineage>
</organism>
<keyword evidence="3 5" id="KW-1133">Transmembrane helix</keyword>
<dbReference type="PANTHER" id="PTHR28013:SF3">
    <property type="entry name" value="PROTEIN DCV1-RELATED"/>
    <property type="match status" value="1"/>
</dbReference>
<evidence type="ECO:0000256" key="2">
    <source>
        <dbReference type="ARBA" id="ARBA00022692"/>
    </source>
</evidence>
<evidence type="ECO:0000256" key="3">
    <source>
        <dbReference type="ARBA" id="ARBA00022989"/>
    </source>
</evidence>
<keyword evidence="8" id="KW-1185">Reference proteome</keyword>
<feature type="transmembrane region" description="Helical" evidence="5">
    <location>
        <begin position="180"/>
        <end position="203"/>
    </location>
</feature>
<feature type="chain" id="PRO_5040228816" description="SUR7/PalI family-domain-containing protein" evidence="6">
    <location>
        <begin position="20"/>
        <end position="227"/>
    </location>
</feature>
<comment type="subcellular location">
    <subcellularLocation>
        <location evidence="1">Membrane</location>
        <topology evidence="1">Multi-pass membrane protein</topology>
    </subcellularLocation>
</comment>
<dbReference type="GO" id="GO:0032153">
    <property type="term" value="C:cell division site"/>
    <property type="evidence" value="ECO:0007669"/>
    <property type="project" value="TreeGrafter"/>
</dbReference>
<sequence length="227" mass="25246">NLATALLLFLVSIGDLTSARFFTTFHFLKIAYTTGDGPKSGWLDTQYNVLTFGLWNYCEGLDNVINACIDPKIGYTLDAIPTLNQVDQHYVSNTVRSFNKVTVLFIPATCVAFLAFVLSAIALSPRFRKRFLHGFIGFLMFLVTICCILLMIVVFTVNVSRKIHFEAHLEPPVKASLGPGMWITLALVPLTVLGSLFNAFAVCCPGRFERRSKNLPDSKEEITEPSL</sequence>
<dbReference type="GO" id="GO:0005886">
    <property type="term" value="C:plasma membrane"/>
    <property type="evidence" value="ECO:0007669"/>
    <property type="project" value="InterPro"/>
</dbReference>
<feature type="transmembrane region" description="Helical" evidence="5">
    <location>
        <begin position="135"/>
        <end position="160"/>
    </location>
</feature>
<evidence type="ECO:0000256" key="4">
    <source>
        <dbReference type="ARBA" id="ARBA00023136"/>
    </source>
</evidence>
<evidence type="ECO:0008006" key="9">
    <source>
        <dbReference type="Google" id="ProtNLM"/>
    </source>
</evidence>